<keyword evidence="2" id="KW-1185">Reference proteome</keyword>
<dbReference type="Proteomes" id="UP000799428">
    <property type="component" value="Unassembled WGS sequence"/>
</dbReference>
<feature type="non-terminal residue" evidence="1">
    <location>
        <position position="90"/>
    </location>
</feature>
<dbReference type="AlphaFoldDB" id="A0A6G1KB22"/>
<evidence type="ECO:0000313" key="1">
    <source>
        <dbReference type="EMBL" id="KAF2709833.1"/>
    </source>
</evidence>
<name>A0A6G1KB22_9PLEO</name>
<dbReference type="EMBL" id="MU005770">
    <property type="protein sequence ID" value="KAF2709833.1"/>
    <property type="molecule type" value="Genomic_DNA"/>
</dbReference>
<evidence type="ECO:0000313" key="2">
    <source>
        <dbReference type="Proteomes" id="UP000799428"/>
    </source>
</evidence>
<protein>
    <submittedName>
        <fullName evidence="1">Uncharacterized protein</fullName>
    </submittedName>
</protein>
<dbReference type="OrthoDB" id="3799394at2759"/>
<gene>
    <name evidence="1" type="ORF">K504DRAFT_337902</name>
</gene>
<reference evidence="1" key="1">
    <citation type="journal article" date="2020" name="Stud. Mycol.">
        <title>101 Dothideomycetes genomes: a test case for predicting lifestyles and emergence of pathogens.</title>
        <authorList>
            <person name="Haridas S."/>
            <person name="Albert R."/>
            <person name="Binder M."/>
            <person name="Bloem J."/>
            <person name="Labutti K."/>
            <person name="Salamov A."/>
            <person name="Andreopoulos B."/>
            <person name="Baker S."/>
            <person name="Barry K."/>
            <person name="Bills G."/>
            <person name="Bluhm B."/>
            <person name="Cannon C."/>
            <person name="Castanera R."/>
            <person name="Culley D."/>
            <person name="Daum C."/>
            <person name="Ezra D."/>
            <person name="Gonzalez J."/>
            <person name="Henrissat B."/>
            <person name="Kuo A."/>
            <person name="Liang C."/>
            <person name="Lipzen A."/>
            <person name="Lutzoni F."/>
            <person name="Magnuson J."/>
            <person name="Mondo S."/>
            <person name="Nolan M."/>
            <person name="Ohm R."/>
            <person name="Pangilinan J."/>
            <person name="Park H.-J."/>
            <person name="Ramirez L."/>
            <person name="Alfaro M."/>
            <person name="Sun H."/>
            <person name="Tritt A."/>
            <person name="Yoshinaga Y."/>
            <person name="Zwiers L.-H."/>
            <person name="Turgeon B."/>
            <person name="Goodwin S."/>
            <person name="Spatafora J."/>
            <person name="Crous P."/>
            <person name="Grigoriev I."/>
        </authorList>
    </citation>
    <scope>NUCLEOTIDE SEQUENCE</scope>
    <source>
        <strain evidence="1">CBS 279.74</strain>
    </source>
</reference>
<accession>A0A6G1KB22</accession>
<proteinExistence type="predicted"/>
<sequence>TPPSPTHDICGGGRDDYRPCPDSDHYICVRDPSKPSSCGPEDDCYGICVEEKICGGFAGYTCENEAQVCLDDPRDDCVPGQGGWDCTGLC</sequence>
<organism evidence="1 2">
    <name type="scientific">Pleomassaria siparia CBS 279.74</name>
    <dbReference type="NCBI Taxonomy" id="1314801"/>
    <lineage>
        <taxon>Eukaryota</taxon>
        <taxon>Fungi</taxon>
        <taxon>Dikarya</taxon>
        <taxon>Ascomycota</taxon>
        <taxon>Pezizomycotina</taxon>
        <taxon>Dothideomycetes</taxon>
        <taxon>Pleosporomycetidae</taxon>
        <taxon>Pleosporales</taxon>
        <taxon>Pleomassariaceae</taxon>
        <taxon>Pleomassaria</taxon>
    </lineage>
</organism>
<feature type="non-terminal residue" evidence="1">
    <location>
        <position position="1"/>
    </location>
</feature>